<name>A0A6J5P8G2_9CAUD</name>
<proteinExistence type="predicted"/>
<accession>A0A6J5P8G2</accession>
<sequence>MIQDDVVEAFNTRFTVDLNNYKKFTPAQRDQAKKYGSDAEALLKNRELALFVHHFKFDLADSLITIPGHSPDDNCRRVSVANQLAGMDAFIATLKRAVMMKNRIIEWESNQSQ</sequence>
<dbReference type="EMBL" id="LR796784">
    <property type="protein sequence ID" value="CAB4166306.1"/>
    <property type="molecule type" value="Genomic_DNA"/>
</dbReference>
<evidence type="ECO:0000313" key="1">
    <source>
        <dbReference type="EMBL" id="CAB4166306.1"/>
    </source>
</evidence>
<reference evidence="1" key="1">
    <citation type="submission" date="2020-04" db="EMBL/GenBank/DDBJ databases">
        <authorList>
            <person name="Chiriac C."/>
            <person name="Salcher M."/>
            <person name="Ghai R."/>
            <person name="Kavagutti S V."/>
        </authorList>
    </citation>
    <scope>NUCLEOTIDE SEQUENCE</scope>
</reference>
<gene>
    <name evidence="1" type="ORF">UFOVP841_33</name>
</gene>
<protein>
    <submittedName>
        <fullName evidence="1">Uncharacterized protein</fullName>
    </submittedName>
</protein>
<organism evidence="1">
    <name type="scientific">uncultured Caudovirales phage</name>
    <dbReference type="NCBI Taxonomy" id="2100421"/>
    <lineage>
        <taxon>Viruses</taxon>
        <taxon>Duplodnaviria</taxon>
        <taxon>Heunggongvirae</taxon>
        <taxon>Uroviricota</taxon>
        <taxon>Caudoviricetes</taxon>
        <taxon>Peduoviridae</taxon>
        <taxon>Maltschvirus</taxon>
        <taxon>Maltschvirus maltsch</taxon>
    </lineage>
</organism>